<evidence type="ECO:0000313" key="2">
    <source>
        <dbReference type="Proteomes" id="UP000321555"/>
    </source>
</evidence>
<dbReference type="EMBL" id="CP042593">
    <property type="protein sequence ID" value="QED47111.1"/>
    <property type="molecule type" value="Genomic_DNA"/>
</dbReference>
<dbReference type="OrthoDB" id="2736244at2"/>
<dbReference type="PIRSF" id="PIRSF037692">
    <property type="entry name" value="UCP037692"/>
    <property type="match status" value="1"/>
</dbReference>
<gene>
    <name evidence="1" type="ORF">FSZ17_07540</name>
</gene>
<keyword evidence="2" id="KW-1185">Reference proteome</keyword>
<dbReference type="AlphaFoldDB" id="A0A5B8Z2K1"/>
<evidence type="ECO:0000313" key="1">
    <source>
        <dbReference type="EMBL" id="QED47111.1"/>
    </source>
</evidence>
<proteinExistence type="predicted"/>
<organism evidence="1 2">
    <name type="scientific">Cytobacillus dafuensis</name>
    <name type="common">Bacillus dafuensis</name>
    <dbReference type="NCBI Taxonomy" id="1742359"/>
    <lineage>
        <taxon>Bacteria</taxon>
        <taxon>Bacillati</taxon>
        <taxon>Bacillota</taxon>
        <taxon>Bacilli</taxon>
        <taxon>Bacillales</taxon>
        <taxon>Bacillaceae</taxon>
        <taxon>Cytobacillus</taxon>
    </lineage>
</organism>
<reference evidence="2" key="1">
    <citation type="submission" date="2019-08" db="EMBL/GenBank/DDBJ databases">
        <authorList>
            <person name="Zheng X."/>
        </authorList>
    </citation>
    <scope>NUCLEOTIDE SEQUENCE [LARGE SCALE GENOMIC DNA]</scope>
    <source>
        <strain evidence="2">FJAT-25496</strain>
    </source>
</reference>
<dbReference type="KEGG" id="bda:FSZ17_07540"/>
<protein>
    <recommendedName>
        <fullName evidence="3">YheE family protein</fullName>
    </recommendedName>
</protein>
<dbReference type="Proteomes" id="UP000321555">
    <property type="component" value="Chromosome"/>
</dbReference>
<evidence type="ECO:0008006" key="3">
    <source>
        <dbReference type="Google" id="ProtNLM"/>
    </source>
</evidence>
<sequence>MLTHFQYKPLYENKQLPGWKFSFYYNKQMFNGIYHQNGKIEWTSATPNGEDEIQLMDQIHELMLFHVYDQ</sequence>
<dbReference type="Pfam" id="PF17277">
    <property type="entry name" value="DUF5342"/>
    <property type="match status" value="1"/>
</dbReference>
<accession>A0A5B8Z2K1</accession>
<name>A0A5B8Z2K1_CYTDA</name>
<dbReference type="InterPro" id="IPR017263">
    <property type="entry name" value="UCP037692"/>
</dbReference>
<dbReference type="RefSeq" id="WP_057774569.1">
    <property type="nucleotide sequence ID" value="NZ_CP042593.1"/>
</dbReference>